<name>D6TC97_KTERA</name>
<evidence type="ECO:0000259" key="1">
    <source>
        <dbReference type="Pfam" id="PF12222"/>
    </source>
</evidence>
<sequence>MKISTFFHRFALILVPLLLLGALVFGSVQIAFGQGGGAGRRPHHVVALANGSPIGSANPIAFDEPVVLPSTRPATIPILTDQSFGNAPPPAQSTVSIPAGHWQKAILTINGTQKGRQFDRLLLVWAANTQIFTGVTPEPTQAGISWTVQKDVTAYLPLLIPYHR</sequence>
<dbReference type="AlphaFoldDB" id="D6TC97"/>
<dbReference type="InterPro" id="IPR021102">
    <property type="entry name" value="PNGase_A"/>
</dbReference>
<evidence type="ECO:0000313" key="2">
    <source>
        <dbReference type="EMBL" id="EFH89914.1"/>
    </source>
</evidence>
<accession>D6TC97</accession>
<feature type="domain" description="Peptide N-acetyl-beta-D-glucosaminyl asparaginase amidase A N-terminal" evidence="1">
    <location>
        <begin position="78"/>
        <end position="159"/>
    </location>
</feature>
<comment type="caution">
    <text evidence="2">The sequence shown here is derived from an EMBL/GenBank/DDBJ whole genome shotgun (WGS) entry which is preliminary data.</text>
</comment>
<dbReference type="InParanoid" id="D6TC97"/>
<dbReference type="Pfam" id="PF12222">
    <property type="entry name" value="PNGaseA"/>
    <property type="match status" value="1"/>
</dbReference>
<keyword evidence="3" id="KW-1185">Reference proteome</keyword>
<dbReference type="PANTHER" id="PTHR31104">
    <property type="entry name" value="PEPTIDE-N4-(N-ACETYL-BETA-GLUCOSAMINYL)ASPARAGINE AMIDASE A PROTEIN"/>
    <property type="match status" value="1"/>
</dbReference>
<dbReference type="OrthoDB" id="3275185at2"/>
<reference evidence="2 3" key="1">
    <citation type="journal article" date="2011" name="Stand. Genomic Sci.">
        <title>Non-contiguous finished genome sequence and contextual data of the filamentous soil bacterium Ktedonobacter racemifer type strain (SOSP1-21).</title>
        <authorList>
            <person name="Chang Y.J."/>
            <person name="Land M."/>
            <person name="Hauser L."/>
            <person name="Chertkov O."/>
            <person name="Del Rio T.G."/>
            <person name="Nolan M."/>
            <person name="Copeland A."/>
            <person name="Tice H."/>
            <person name="Cheng J.F."/>
            <person name="Lucas S."/>
            <person name="Han C."/>
            <person name="Goodwin L."/>
            <person name="Pitluck S."/>
            <person name="Ivanova N."/>
            <person name="Ovchinikova G."/>
            <person name="Pati A."/>
            <person name="Chen A."/>
            <person name="Palaniappan K."/>
            <person name="Mavromatis K."/>
            <person name="Liolios K."/>
            <person name="Brettin T."/>
            <person name="Fiebig A."/>
            <person name="Rohde M."/>
            <person name="Abt B."/>
            <person name="Goker M."/>
            <person name="Detter J.C."/>
            <person name="Woyke T."/>
            <person name="Bristow J."/>
            <person name="Eisen J.A."/>
            <person name="Markowitz V."/>
            <person name="Hugenholtz P."/>
            <person name="Kyrpides N.C."/>
            <person name="Klenk H.P."/>
            <person name="Lapidus A."/>
        </authorList>
    </citation>
    <scope>NUCLEOTIDE SEQUENCE [LARGE SCALE GENOMIC DNA]</scope>
    <source>
        <strain evidence="3">DSM 44963</strain>
    </source>
</reference>
<protein>
    <recommendedName>
        <fullName evidence="1">Peptide N-acetyl-beta-D-glucosaminyl asparaginase amidase A N-terminal domain-containing protein</fullName>
    </recommendedName>
</protein>
<dbReference type="STRING" id="485913.Krac_11503"/>
<organism evidence="2 3">
    <name type="scientific">Ktedonobacter racemifer DSM 44963</name>
    <dbReference type="NCBI Taxonomy" id="485913"/>
    <lineage>
        <taxon>Bacteria</taxon>
        <taxon>Bacillati</taxon>
        <taxon>Chloroflexota</taxon>
        <taxon>Ktedonobacteria</taxon>
        <taxon>Ktedonobacterales</taxon>
        <taxon>Ktedonobacteraceae</taxon>
        <taxon>Ktedonobacter</taxon>
    </lineage>
</organism>
<dbReference type="InterPro" id="IPR056948">
    <property type="entry name" value="PNGaseA_N"/>
</dbReference>
<dbReference type="RefSeq" id="WP_007906876.1">
    <property type="nucleotide sequence ID" value="NZ_ADVG01000001.1"/>
</dbReference>
<gene>
    <name evidence="2" type="ORF">Krac_11503</name>
</gene>
<evidence type="ECO:0000313" key="3">
    <source>
        <dbReference type="Proteomes" id="UP000004508"/>
    </source>
</evidence>
<dbReference type="EMBL" id="ADVG01000001">
    <property type="protein sequence ID" value="EFH89914.1"/>
    <property type="molecule type" value="Genomic_DNA"/>
</dbReference>
<proteinExistence type="predicted"/>
<dbReference type="Proteomes" id="UP000004508">
    <property type="component" value="Unassembled WGS sequence"/>
</dbReference>